<evidence type="ECO:0000259" key="2">
    <source>
        <dbReference type="Pfam" id="PF02517"/>
    </source>
</evidence>
<dbReference type="RefSeq" id="WP_015416365.1">
    <property type="nucleotide sequence ID" value="NC_020409.1"/>
</dbReference>
<dbReference type="KEGG" id="dpi:BN4_20261"/>
<dbReference type="HOGENOM" id="CLU_064706_0_1_7"/>
<protein>
    <submittedName>
        <fullName evidence="3">Abortive infection protein</fullName>
    </submittedName>
</protein>
<reference evidence="3 4" key="1">
    <citation type="journal article" date="2013" name="PLoS ONE">
        <title>The first genomic and proteomic characterization of a deep-sea sulfate reducer: insights into the piezophilic lifestyle of Desulfovibrio piezophilus.</title>
        <authorList>
            <person name="Pradel N."/>
            <person name="Ji B."/>
            <person name="Gimenez G."/>
            <person name="Talla E."/>
            <person name="Lenoble P."/>
            <person name="Garel M."/>
            <person name="Tamburini C."/>
            <person name="Fourquet P."/>
            <person name="Lebrun R."/>
            <person name="Bertin P."/>
            <person name="Denis Y."/>
            <person name="Pophillat M."/>
            <person name="Barbe V."/>
            <person name="Ollivier B."/>
            <person name="Dolla A."/>
        </authorList>
    </citation>
    <scope>NUCLEOTIDE SEQUENCE [LARGE SCALE GENOMIC DNA]</scope>
    <source>
        <strain evidence="4">DSM 10523 / SB164P1</strain>
    </source>
</reference>
<dbReference type="InterPro" id="IPR003675">
    <property type="entry name" value="Rce1/LyrA-like_dom"/>
</dbReference>
<feature type="transmembrane region" description="Helical" evidence="1">
    <location>
        <begin position="265"/>
        <end position="289"/>
    </location>
</feature>
<evidence type="ECO:0000313" key="4">
    <source>
        <dbReference type="Proteomes" id="UP000011724"/>
    </source>
</evidence>
<dbReference type="InterPro" id="IPR042150">
    <property type="entry name" value="MmRce1-like"/>
</dbReference>
<dbReference type="PANTHER" id="PTHR35797:SF1">
    <property type="entry name" value="PROTEASE"/>
    <property type="match status" value="1"/>
</dbReference>
<feature type="transmembrane region" description="Helical" evidence="1">
    <location>
        <begin position="51"/>
        <end position="70"/>
    </location>
</feature>
<dbReference type="GO" id="GO:0080120">
    <property type="term" value="P:CAAX-box protein maturation"/>
    <property type="evidence" value="ECO:0007669"/>
    <property type="project" value="UniProtKB-ARBA"/>
</dbReference>
<dbReference type="GO" id="GO:0004175">
    <property type="term" value="F:endopeptidase activity"/>
    <property type="evidence" value="ECO:0007669"/>
    <property type="project" value="UniProtKB-ARBA"/>
</dbReference>
<feature type="domain" description="CAAX prenyl protease 2/Lysostaphin resistance protein A-like" evidence="2">
    <location>
        <begin position="149"/>
        <end position="249"/>
    </location>
</feature>
<evidence type="ECO:0000313" key="3">
    <source>
        <dbReference type="EMBL" id="CCH50323.1"/>
    </source>
</evidence>
<keyword evidence="1" id="KW-0812">Transmembrane</keyword>
<dbReference type="PANTHER" id="PTHR35797">
    <property type="entry name" value="PROTEASE-RELATED"/>
    <property type="match status" value="1"/>
</dbReference>
<organism evidence="3 4">
    <name type="scientific">Pseudodesulfovibrio piezophilus (strain DSM 21447 / JCM 15486 / C1TLV30)</name>
    <name type="common">Desulfovibrio piezophilus</name>
    <dbReference type="NCBI Taxonomy" id="1322246"/>
    <lineage>
        <taxon>Bacteria</taxon>
        <taxon>Pseudomonadati</taxon>
        <taxon>Thermodesulfobacteriota</taxon>
        <taxon>Desulfovibrionia</taxon>
        <taxon>Desulfovibrionales</taxon>
        <taxon>Desulfovibrionaceae</taxon>
    </lineage>
</organism>
<reference evidence="4" key="2">
    <citation type="journal article" date="2013" name="Stand. Genomic Sci.">
        <title>Complete genome sequence of Desulfocapsa sulfexigens, a marine deltaproteobacterium specialized in disproportionating inorganic sulfur compounds.</title>
        <authorList>
            <person name="Finster K.W."/>
            <person name="Kjeldsen K.U."/>
            <person name="Kube M."/>
            <person name="Reinhardt R."/>
            <person name="Mussmann M."/>
            <person name="Amann R."/>
            <person name="Schreiber L."/>
        </authorList>
    </citation>
    <scope>NUCLEOTIDE SEQUENCE [LARGE SCALE GENOMIC DNA]</scope>
    <source>
        <strain evidence="4">DSM 10523 / SB164P1</strain>
    </source>
</reference>
<dbReference type="BioCyc" id="DPIE1322246:BN4_RS15540-MONOMER"/>
<proteinExistence type="predicted"/>
<keyword evidence="1" id="KW-1133">Transmembrane helix</keyword>
<feature type="transmembrane region" description="Helical" evidence="1">
    <location>
        <begin position="82"/>
        <end position="109"/>
    </location>
</feature>
<dbReference type="eggNOG" id="COG1266">
    <property type="taxonomic scope" value="Bacteria"/>
</dbReference>
<dbReference type="AlphaFoldDB" id="M1WYF8"/>
<feature type="transmembrane region" description="Helical" evidence="1">
    <location>
        <begin position="239"/>
        <end position="259"/>
    </location>
</feature>
<gene>
    <name evidence="3" type="ordered locus">BN4_20261</name>
</gene>
<dbReference type="OrthoDB" id="3693644at2"/>
<feature type="transmembrane region" description="Helical" evidence="1">
    <location>
        <begin position="209"/>
        <end position="227"/>
    </location>
</feature>
<evidence type="ECO:0000256" key="1">
    <source>
        <dbReference type="SAM" id="Phobius"/>
    </source>
</evidence>
<dbReference type="Pfam" id="PF02517">
    <property type="entry name" value="Rce1-like"/>
    <property type="match status" value="1"/>
</dbReference>
<dbReference type="EMBL" id="FO203427">
    <property type="protein sequence ID" value="CCH50323.1"/>
    <property type="molecule type" value="Genomic_DNA"/>
</dbReference>
<name>M1WYF8_PSEP2</name>
<feature type="transmembrane region" description="Helical" evidence="1">
    <location>
        <begin position="183"/>
        <end position="203"/>
    </location>
</feature>
<keyword evidence="1" id="KW-0472">Membrane</keyword>
<accession>M1WYF8</accession>
<sequence>MCTALKKNSQLVPIIWFLALTFGMTYAVEISLICNGVRFDNDFIQLSPTIALLAVMWIPGVSALFVTTVIEHTPLGSIAEALWLKVTSIAPYVVTLFLIPVVFAAMYGLSWALGLTAPDISMSGLTEATGSSESITVSTLFEVMLPMSIIIGPFINFTFGLGEEIGWRGFLLPRLMGLGRIKAHFCLGIIWGLWHAPLIWAGFNYPGFPVTGIFLMCLLCIAFGLFLNEMTLHYKSTLLAAFIHAAANAQGYGIWGWLFPDTSPLLGGGSGLTGVLIWSITGLMTFFFLSRFSSPKA</sequence>
<dbReference type="STRING" id="1322246.BN4_20261"/>
<keyword evidence="4" id="KW-1185">Reference proteome</keyword>
<dbReference type="PATRIC" id="fig|879567.3.peg.3344"/>
<dbReference type="Proteomes" id="UP000011724">
    <property type="component" value="Chromosome"/>
</dbReference>
<feature type="transmembrane region" description="Helical" evidence="1">
    <location>
        <begin position="143"/>
        <end position="162"/>
    </location>
</feature>